<proteinExistence type="predicted"/>
<dbReference type="AlphaFoldDB" id="A0AAF3EQQ1"/>
<evidence type="ECO:0000256" key="9">
    <source>
        <dbReference type="SAM" id="MobiDB-lite"/>
    </source>
</evidence>
<dbReference type="Pfam" id="PF10321">
    <property type="entry name" value="7TM_GPCR_Srt"/>
    <property type="match status" value="1"/>
</dbReference>
<dbReference type="Pfam" id="PF00023">
    <property type="entry name" value="Ank"/>
    <property type="match status" value="1"/>
</dbReference>
<dbReference type="PROSITE" id="PS50088">
    <property type="entry name" value="ANK_REPEAT"/>
    <property type="match status" value="3"/>
</dbReference>
<keyword evidence="10" id="KW-0812">Transmembrane</keyword>
<dbReference type="SUPFAM" id="SSF48403">
    <property type="entry name" value="Ankyrin repeat"/>
    <property type="match status" value="1"/>
</dbReference>
<sequence length="1215" mass="136350">MALIALLATPRELDSEYDDASRNNDEVNGSLSHEGSKEKLDNNGRIHSIDDMMKLEENGGASSETESETSDVATFSDGGTGLWTQFGQMFWTQPSTRKSSFITGLDSWVPEDCEKVLAFPCNTINKYTKVYPIYSNSTKDSSFSVLVDATPLAKSKQKAAVNHLVLTIHPNAGPNKNREFSLSLYRSRKVTDVVALCERCRECRKLFRYFPRGKENTIESLSQLCCPEGLTPLMIAIQQNDEEMVTLLVSLGVDLMQTTVEANNVLHLAACTTPSILNILWNALEPEQKRILLNHLNHDGASPQYVAFSSMNARCLSSLVSYSKQIDPHAEPENPLISAMKSSKTTIVQLEAILKQNPDALEKKDALTGNSVLHAVAHKRPLSALIEVMGSKLDVNVRNNQQQTPLHVYVHKNHLSLVFTILGAEVDINAPDEDGNTPMHVAVSNLNLQIVRTLLCFGANPNMKNRYDETPRHLAAKNKDEPGAIDILRSLIMFGAKSCPIDKLGCTVACVHKINYISEKMSPTGSNAALQDSSAEVEKDVENAKVRADAATGAYEFEIDPDTHDINYAYVEPNPARKFPQEEAMRHVKQMLEKIVKEKEKSNIISILSCDGGGMKGIVMVQILIILQRYLDSPVQTYFDWMAATSTGTYVAGALAKGLSLPHMQRYYLRTKDILFTTWTRPYNTLRFEQLCKEALGDDRMLDISYPKLIFTTTRADTFPCQLTLQRNYQLPMTMKENLDLGFDDPAEIPLWLAARRSAAAPTYFAASEGKFIDGGMVANNPSLDLLSEVMFWNTSCQMKSESSKTEKEKRDDPKDVTIGCLLSLGTGITPVSPVDPSLFEMSDTLGMLRGIKNLTLMVLDQATATEGAPISRCRSWCHSLRIPYFRLNAPLFKDVMLDASDDVEIAQVLWDCEVYGYTHRKDFVELAELLKAIGTNKHRKTRLGTGLSTDYDEIRLSRKASKESSIRRFLRYPANLYNCSGKTRDEWLRTGEKWPIAGPVFMGMGAVFLLLYLPSIYAILKLKLTRNICYKLMLCLIFTDIANLMANSFVGGYLFQIGAVFCWNPVFMYLEGVYNSLIWGIAAFLYVVLAVNRFLVILGRPRLVRGFSRIRIWVWLFLAVIWGLLISILTKPLSYNSKAMIAIVFPFIEDMNKENLLYVNKAHTFNNLLFANLIFSIYSAIIFILLYTRSKGGIKISRGEMNVRFWKLLVTQPF</sequence>
<evidence type="ECO:0000313" key="12">
    <source>
        <dbReference type="Proteomes" id="UP000887575"/>
    </source>
</evidence>
<protein>
    <recommendedName>
        <fullName evidence="1">phospholipase A2</fullName>
        <ecNumber evidence="1">3.1.1.4</ecNumber>
    </recommendedName>
</protein>
<dbReference type="InterPro" id="IPR002110">
    <property type="entry name" value="Ankyrin_rpt"/>
</dbReference>
<dbReference type="InterPro" id="IPR036770">
    <property type="entry name" value="Ankyrin_rpt-contain_sf"/>
</dbReference>
<feature type="domain" description="PNPLA" evidence="11">
    <location>
        <begin position="608"/>
        <end position="787"/>
    </location>
</feature>
<evidence type="ECO:0000256" key="1">
    <source>
        <dbReference type="ARBA" id="ARBA00013278"/>
    </source>
</evidence>
<dbReference type="PANTHER" id="PTHR24139">
    <property type="entry name" value="CALCIUM-INDEPENDENT PHOSPHOLIPASE A2"/>
    <property type="match status" value="1"/>
</dbReference>
<feature type="active site" description="Proton acceptor" evidence="8">
    <location>
        <position position="774"/>
    </location>
</feature>
<keyword evidence="3 8" id="KW-0378">Hydrolase</keyword>
<dbReference type="InterPro" id="IPR002641">
    <property type="entry name" value="PNPLA_dom"/>
</dbReference>
<dbReference type="Pfam" id="PF12796">
    <property type="entry name" value="Ank_2"/>
    <property type="match status" value="1"/>
</dbReference>
<feature type="transmembrane region" description="Helical" evidence="10">
    <location>
        <begin position="1033"/>
        <end position="1058"/>
    </location>
</feature>
<feature type="short sequence motif" description="GXGXXG" evidence="8">
    <location>
        <begin position="612"/>
        <end position="617"/>
    </location>
</feature>
<keyword evidence="8" id="KW-0442">Lipid degradation</keyword>
<dbReference type="Gene3D" id="3.40.1090.10">
    <property type="entry name" value="Cytosolic phospholipase A2 catalytic domain"/>
    <property type="match status" value="1"/>
</dbReference>
<accession>A0AAF3EQQ1</accession>
<feature type="transmembrane region" description="Helical" evidence="10">
    <location>
        <begin position="1078"/>
        <end position="1099"/>
    </location>
</feature>
<dbReference type="Pfam" id="PF01734">
    <property type="entry name" value="Patatin"/>
    <property type="match status" value="1"/>
</dbReference>
<dbReference type="GO" id="GO:0016042">
    <property type="term" value="P:lipid catabolic process"/>
    <property type="evidence" value="ECO:0007669"/>
    <property type="project" value="UniProtKB-UniRule"/>
</dbReference>
<keyword evidence="5 8" id="KW-0443">Lipid metabolism</keyword>
<feature type="repeat" description="ANK" evidence="7">
    <location>
        <begin position="401"/>
        <end position="433"/>
    </location>
</feature>
<feature type="transmembrane region" description="Helical" evidence="10">
    <location>
        <begin position="1001"/>
        <end position="1021"/>
    </location>
</feature>
<keyword evidence="10" id="KW-1133">Transmembrane helix</keyword>
<dbReference type="EC" id="3.1.1.4" evidence="1"/>
<feature type="active site" description="Nucleophile" evidence="8">
    <location>
        <position position="646"/>
    </location>
</feature>
<feature type="compositionally biased region" description="Basic and acidic residues" evidence="9">
    <location>
        <begin position="34"/>
        <end position="44"/>
    </location>
</feature>
<organism evidence="12 13">
    <name type="scientific">Mesorhabditis belari</name>
    <dbReference type="NCBI Taxonomy" id="2138241"/>
    <lineage>
        <taxon>Eukaryota</taxon>
        <taxon>Metazoa</taxon>
        <taxon>Ecdysozoa</taxon>
        <taxon>Nematoda</taxon>
        <taxon>Chromadorea</taxon>
        <taxon>Rhabditida</taxon>
        <taxon>Rhabditina</taxon>
        <taxon>Rhabditomorpha</taxon>
        <taxon>Rhabditoidea</taxon>
        <taxon>Rhabditidae</taxon>
        <taxon>Mesorhabditinae</taxon>
        <taxon>Mesorhabditis</taxon>
    </lineage>
</organism>
<evidence type="ECO:0000259" key="11">
    <source>
        <dbReference type="PROSITE" id="PS51635"/>
    </source>
</evidence>
<feature type="region of interest" description="Disordered" evidence="9">
    <location>
        <begin position="14"/>
        <end position="44"/>
    </location>
</feature>
<dbReference type="InterPro" id="IPR016035">
    <property type="entry name" value="Acyl_Trfase/lysoPLipase"/>
</dbReference>
<evidence type="ECO:0000256" key="6">
    <source>
        <dbReference type="ARBA" id="ARBA00023422"/>
    </source>
</evidence>
<evidence type="ECO:0000256" key="5">
    <source>
        <dbReference type="ARBA" id="ARBA00023098"/>
    </source>
</evidence>
<feature type="short sequence motif" description="DGA/G" evidence="8">
    <location>
        <begin position="774"/>
        <end position="776"/>
    </location>
</feature>
<evidence type="ECO:0000313" key="13">
    <source>
        <dbReference type="WBParaSite" id="MBELARI_LOCUS15995.1"/>
    </source>
</evidence>
<feature type="transmembrane region" description="Helical" evidence="10">
    <location>
        <begin position="1169"/>
        <end position="1189"/>
    </location>
</feature>
<feature type="transmembrane region" description="Helical" evidence="10">
    <location>
        <begin position="1111"/>
        <end position="1131"/>
    </location>
</feature>
<evidence type="ECO:0000256" key="3">
    <source>
        <dbReference type="ARBA" id="ARBA00022801"/>
    </source>
</evidence>
<dbReference type="PROSITE" id="PS51635">
    <property type="entry name" value="PNPLA"/>
    <property type="match status" value="1"/>
</dbReference>
<feature type="repeat" description="ANK" evidence="7">
    <location>
        <begin position="434"/>
        <end position="466"/>
    </location>
</feature>
<dbReference type="GO" id="GO:0005739">
    <property type="term" value="C:mitochondrion"/>
    <property type="evidence" value="ECO:0007669"/>
    <property type="project" value="TreeGrafter"/>
</dbReference>
<comment type="caution">
    <text evidence="8">Lacks conserved residue(s) required for the propagation of feature annotation.</text>
</comment>
<dbReference type="GO" id="GO:2000304">
    <property type="term" value="P:positive regulation of ceramide biosynthetic process"/>
    <property type="evidence" value="ECO:0007669"/>
    <property type="project" value="TreeGrafter"/>
</dbReference>
<name>A0AAF3EQQ1_9BILA</name>
<dbReference type="PANTHER" id="PTHR24139:SF34">
    <property type="entry name" value="85_88 KDA CALCIUM-INDEPENDENT PHOSPHOLIPASE A2"/>
    <property type="match status" value="1"/>
</dbReference>
<evidence type="ECO:0000256" key="2">
    <source>
        <dbReference type="ARBA" id="ARBA00022737"/>
    </source>
</evidence>
<reference evidence="13" key="1">
    <citation type="submission" date="2024-02" db="UniProtKB">
        <authorList>
            <consortium name="WormBaseParasite"/>
        </authorList>
    </citation>
    <scope>IDENTIFICATION</scope>
</reference>
<keyword evidence="2" id="KW-0677">Repeat</keyword>
<evidence type="ECO:0000256" key="8">
    <source>
        <dbReference type="PROSITE-ProRule" id="PRU01161"/>
    </source>
</evidence>
<dbReference type="SUPFAM" id="SSF52151">
    <property type="entry name" value="FabD/lysophospholipase-like"/>
    <property type="match status" value="1"/>
</dbReference>
<dbReference type="SUPFAM" id="SSF81321">
    <property type="entry name" value="Family A G protein-coupled receptor-like"/>
    <property type="match status" value="1"/>
</dbReference>
<evidence type="ECO:0000256" key="7">
    <source>
        <dbReference type="PROSITE-ProRule" id="PRU00023"/>
    </source>
</evidence>
<comment type="catalytic activity">
    <reaction evidence="6">
        <text>a 1,2-diacyl-sn-glycero-3-phosphocholine + H2O = a 1-acyl-sn-glycero-3-phosphocholine + a fatty acid + H(+)</text>
        <dbReference type="Rhea" id="RHEA:15801"/>
        <dbReference type="ChEBI" id="CHEBI:15377"/>
        <dbReference type="ChEBI" id="CHEBI:15378"/>
        <dbReference type="ChEBI" id="CHEBI:28868"/>
        <dbReference type="ChEBI" id="CHEBI:57643"/>
        <dbReference type="ChEBI" id="CHEBI:58168"/>
        <dbReference type="EC" id="3.1.1.4"/>
    </reaction>
    <physiologicalReaction direction="left-to-right" evidence="6">
        <dbReference type="Rhea" id="RHEA:15802"/>
    </physiologicalReaction>
</comment>
<keyword evidence="10" id="KW-0472">Membrane</keyword>
<dbReference type="GO" id="GO:0052816">
    <property type="term" value="F:long-chain fatty acyl-CoA hydrolase activity"/>
    <property type="evidence" value="ECO:0007669"/>
    <property type="project" value="TreeGrafter"/>
</dbReference>
<feature type="repeat" description="ANK" evidence="7">
    <location>
        <begin position="228"/>
        <end position="260"/>
    </location>
</feature>
<dbReference type="Gene3D" id="1.25.40.20">
    <property type="entry name" value="Ankyrin repeat-containing domain"/>
    <property type="match status" value="2"/>
</dbReference>
<dbReference type="SMART" id="SM00248">
    <property type="entry name" value="ANK"/>
    <property type="match status" value="6"/>
</dbReference>
<dbReference type="InterPro" id="IPR019425">
    <property type="entry name" value="7TM_GPCR_serpentine_rcpt_Srt"/>
</dbReference>
<keyword evidence="12" id="KW-1185">Reference proteome</keyword>
<keyword evidence="4 7" id="KW-0040">ANK repeat</keyword>
<evidence type="ECO:0000256" key="10">
    <source>
        <dbReference type="SAM" id="Phobius"/>
    </source>
</evidence>
<dbReference type="GO" id="GO:0047499">
    <property type="term" value="F:calcium-independent phospholipase A2 activity"/>
    <property type="evidence" value="ECO:0007669"/>
    <property type="project" value="InterPro"/>
</dbReference>
<dbReference type="Proteomes" id="UP000887575">
    <property type="component" value="Unassembled WGS sequence"/>
</dbReference>
<dbReference type="PROSITE" id="PS50297">
    <property type="entry name" value="ANK_REP_REGION"/>
    <property type="match status" value="2"/>
</dbReference>
<evidence type="ECO:0000256" key="4">
    <source>
        <dbReference type="ARBA" id="ARBA00023043"/>
    </source>
</evidence>
<dbReference type="WBParaSite" id="MBELARI_LOCUS15995.1">
    <property type="protein sequence ID" value="MBELARI_LOCUS15995.1"/>
    <property type="gene ID" value="MBELARI_LOCUS15995"/>
</dbReference>
<dbReference type="InterPro" id="IPR047148">
    <property type="entry name" value="PLPL9"/>
</dbReference>
<feature type="compositionally biased region" description="Basic and acidic residues" evidence="9">
    <location>
        <begin position="14"/>
        <end position="25"/>
    </location>
</feature>